<proteinExistence type="predicted"/>
<accession>A0A6N2NK39</accession>
<gene>
    <name evidence="1" type="ORF">SVIM_LOCUS507615</name>
</gene>
<reference evidence="1" key="1">
    <citation type="submission" date="2019-03" db="EMBL/GenBank/DDBJ databases">
        <authorList>
            <person name="Mank J."/>
            <person name="Almeida P."/>
        </authorList>
    </citation>
    <scope>NUCLEOTIDE SEQUENCE</scope>
    <source>
        <strain evidence="1">78183</strain>
    </source>
</reference>
<protein>
    <submittedName>
        <fullName evidence="1">Uncharacterized protein</fullName>
    </submittedName>
</protein>
<name>A0A6N2NK39_SALVM</name>
<evidence type="ECO:0000313" key="1">
    <source>
        <dbReference type="EMBL" id="VFU65889.1"/>
    </source>
</evidence>
<organism evidence="1">
    <name type="scientific">Salix viminalis</name>
    <name type="common">Common osier</name>
    <name type="synonym">Basket willow</name>
    <dbReference type="NCBI Taxonomy" id="40686"/>
    <lineage>
        <taxon>Eukaryota</taxon>
        <taxon>Viridiplantae</taxon>
        <taxon>Streptophyta</taxon>
        <taxon>Embryophyta</taxon>
        <taxon>Tracheophyta</taxon>
        <taxon>Spermatophyta</taxon>
        <taxon>Magnoliopsida</taxon>
        <taxon>eudicotyledons</taxon>
        <taxon>Gunneridae</taxon>
        <taxon>Pentapetalae</taxon>
        <taxon>rosids</taxon>
        <taxon>fabids</taxon>
        <taxon>Malpighiales</taxon>
        <taxon>Salicaceae</taxon>
        <taxon>Saliceae</taxon>
        <taxon>Salix</taxon>
    </lineage>
</organism>
<dbReference type="EMBL" id="CAADRP010002307">
    <property type="protein sequence ID" value="VFU65889.1"/>
    <property type="molecule type" value="Genomic_DNA"/>
</dbReference>
<sequence>MAHFFTLEITTGRIQGRGQALPLLQLRLEQSTSKFIWLYTFQNSKDFSRKKLLRNVDKMLAEEHKEC</sequence>
<dbReference type="AlphaFoldDB" id="A0A6N2NK39"/>